<keyword evidence="1" id="KW-0812">Transmembrane</keyword>
<keyword evidence="1" id="KW-1133">Transmembrane helix</keyword>
<gene>
    <name evidence="2" type="ORF">AAAT34_11850</name>
</gene>
<dbReference type="RefSeq" id="WP_215760808.1">
    <property type="nucleotide sequence ID" value="NZ_JAHKBE010000076.1"/>
</dbReference>
<proteinExistence type="predicted"/>
<reference evidence="2 3" key="1">
    <citation type="submission" date="2024-04" db="EMBL/GenBank/DDBJ databases">
        <title>Human intestinal bacterial collection.</title>
        <authorList>
            <person name="Pauvert C."/>
            <person name="Hitch T.C.A."/>
            <person name="Clavel T."/>
        </authorList>
    </citation>
    <scope>NUCLEOTIDE SEQUENCE [LARGE SCALE GENOMIC DNA]</scope>
    <source>
        <strain evidence="2 3">CLA-AA-H145</strain>
    </source>
</reference>
<evidence type="ECO:0000313" key="2">
    <source>
        <dbReference type="EMBL" id="MEQ2487729.1"/>
    </source>
</evidence>
<dbReference type="Proteomes" id="UP001487296">
    <property type="component" value="Unassembled WGS sequence"/>
</dbReference>
<organism evidence="2 3">
    <name type="scientific">Hallella faecis</name>
    <dbReference type="NCBI Taxonomy" id="2841596"/>
    <lineage>
        <taxon>Bacteria</taxon>
        <taxon>Pseudomonadati</taxon>
        <taxon>Bacteroidota</taxon>
        <taxon>Bacteroidia</taxon>
        <taxon>Bacteroidales</taxon>
        <taxon>Prevotellaceae</taxon>
        <taxon>Hallella</taxon>
    </lineage>
</organism>
<comment type="caution">
    <text evidence="2">The sequence shown here is derived from an EMBL/GenBank/DDBJ whole genome shotgun (WGS) entry which is preliminary data.</text>
</comment>
<name>A0ABV1FTR4_9BACT</name>
<accession>A0ABV1FTR4</accession>
<protein>
    <submittedName>
        <fullName evidence="2">Uncharacterized protein</fullName>
    </submittedName>
</protein>
<dbReference type="EMBL" id="JBBNFP010000073">
    <property type="protein sequence ID" value="MEQ2487729.1"/>
    <property type="molecule type" value="Genomic_DNA"/>
</dbReference>
<keyword evidence="1" id="KW-0472">Membrane</keyword>
<feature type="transmembrane region" description="Helical" evidence="1">
    <location>
        <begin position="12"/>
        <end position="35"/>
    </location>
</feature>
<evidence type="ECO:0000313" key="3">
    <source>
        <dbReference type="Proteomes" id="UP001487296"/>
    </source>
</evidence>
<keyword evidence="3" id="KW-1185">Reference proteome</keyword>
<sequence>MSKFTDGLKKGAGCAIGGALALGVIGFVIGGPAGAVALGTKGLLAGGAAGAGGS</sequence>
<evidence type="ECO:0000256" key="1">
    <source>
        <dbReference type="SAM" id="Phobius"/>
    </source>
</evidence>